<dbReference type="EMBL" id="CP133838">
    <property type="protein sequence ID" value="WMY72957.1"/>
    <property type="molecule type" value="Genomic_DNA"/>
</dbReference>
<evidence type="ECO:0000256" key="1">
    <source>
        <dbReference type="SAM" id="Phobius"/>
    </source>
</evidence>
<gene>
    <name evidence="3" type="ORF">RHD99_15965</name>
</gene>
<dbReference type="Pfam" id="PF06889">
    <property type="entry name" value="DUF1266"/>
    <property type="match status" value="1"/>
</dbReference>
<keyword evidence="1" id="KW-0812">Transmembrane</keyword>
<protein>
    <submittedName>
        <fullName evidence="3">DUF1266 domain-containing protein</fullName>
    </submittedName>
</protein>
<reference evidence="3 4" key="1">
    <citation type="submission" date="2023-09" db="EMBL/GenBank/DDBJ databases">
        <title>Buttiauxella selenatireducens sp. nov., isolated from the rhizosphere of Cardamine hupingshanesis.</title>
        <authorList>
            <person name="Zhang S."/>
            <person name="Xu Z."/>
            <person name="Wang H."/>
            <person name="Guo Y."/>
        </authorList>
    </citation>
    <scope>NUCLEOTIDE SEQUENCE [LARGE SCALE GENOMIC DNA]</scope>
    <source>
        <strain evidence="3 4">R73</strain>
    </source>
</reference>
<accession>A0ABY9S6C6</accession>
<dbReference type="InterPro" id="IPR009677">
    <property type="entry name" value="DUF1266"/>
</dbReference>
<name>A0ABY9S6C6_9ENTR</name>
<feature type="transmembrane region" description="Helical" evidence="1">
    <location>
        <begin position="6"/>
        <end position="23"/>
    </location>
</feature>
<evidence type="ECO:0000313" key="3">
    <source>
        <dbReference type="EMBL" id="WMY72957.1"/>
    </source>
</evidence>
<organism evidence="3 4">
    <name type="scientific">Buttiauxella selenatireducens</name>
    <dbReference type="NCBI Taxonomy" id="3073902"/>
    <lineage>
        <taxon>Bacteria</taxon>
        <taxon>Pseudomonadati</taxon>
        <taxon>Pseudomonadota</taxon>
        <taxon>Gammaproteobacteria</taxon>
        <taxon>Enterobacterales</taxon>
        <taxon>Enterobacteriaceae</taxon>
        <taxon>Buttiauxella</taxon>
    </lineage>
</organism>
<keyword evidence="4" id="KW-1185">Reference proteome</keyword>
<feature type="domain" description="DUF1266" evidence="2">
    <location>
        <begin position="79"/>
        <end position="229"/>
    </location>
</feature>
<evidence type="ECO:0000259" key="2">
    <source>
        <dbReference type="Pfam" id="PF06889"/>
    </source>
</evidence>
<dbReference type="Proteomes" id="UP001246690">
    <property type="component" value="Chromosome"/>
</dbReference>
<sequence>MQKLIIIVVVIISVIAYFAVKFVRSVKKEEQEKEQLYSQHQLPPEKESLLAFGALLTRQRGEVPGILPVRKLDETADGLAAQWDINDSQSAHSTIEGLLHHSEEKTEWRAYSENLLIKLRNKDIQDTEETAEEVRSSINNYQAATTAFKTDLDYDDSLSVNTDLRAWDLERAAFLARCSLALGYITEDEAWSYINEAQRQAKEKYADWKDYFIGFFLGRSLEYAESSYEISRFYGEMFEANSLWVKYPLKSVSSQE</sequence>
<proteinExistence type="predicted"/>
<dbReference type="RefSeq" id="WP_309875147.1">
    <property type="nucleotide sequence ID" value="NZ_CP133838.1"/>
</dbReference>
<keyword evidence="1" id="KW-1133">Transmembrane helix</keyword>
<keyword evidence="1" id="KW-0472">Membrane</keyword>
<evidence type="ECO:0000313" key="4">
    <source>
        <dbReference type="Proteomes" id="UP001246690"/>
    </source>
</evidence>